<accession>A0A067SRV8</accession>
<evidence type="ECO:0000313" key="1">
    <source>
        <dbReference type="EMBL" id="KDR70424.1"/>
    </source>
</evidence>
<sequence length="148" mass="17045">MLSCSVAIHTPSNNVYATIENCIRRFRLRERRNGRILTKMKKGTRTSTLAASVWRPAGNIFLFLLTSLGTLRKRNWACDAIAVHYSLDMRTISYQFLYHSYEPTYGLPEDLRPRNRTEILKNDVAGRSIPISDHGVICQKARHYPFGE</sequence>
<dbReference type="EMBL" id="KL142397">
    <property type="protein sequence ID" value="KDR70424.1"/>
    <property type="molecule type" value="Genomic_DNA"/>
</dbReference>
<name>A0A067SRV8_GALM3</name>
<dbReference type="Proteomes" id="UP000027222">
    <property type="component" value="Unassembled WGS sequence"/>
</dbReference>
<dbReference type="AlphaFoldDB" id="A0A067SRV8"/>
<proteinExistence type="predicted"/>
<gene>
    <name evidence="1" type="ORF">GALMADRAFT_884869</name>
</gene>
<protein>
    <submittedName>
        <fullName evidence="1">Uncharacterized protein</fullName>
    </submittedName>
</protein>
<keyword evidence="2" id="KW-1185">Reference proteome</keyword>
<organism evidence="1 2">
    <name type="scientific">Galerina marginata (strain CBS 339.88)</name>
    <dbReference type="NCBI Taxonomy" id="685588"/>
    <lineage>
        <taxon>Eukaryota</taxon>
        <taxon>Fungi</taxon>
        <taxon>Dikarya</taxon>
        <taxon>Basidiomycota</taxon>
        <taxon>Agaricomycotina</taxon>
        <taxon>Agaricomycetes</taxon>
        <taxon>Agaricomycetidae</taxon>
        <taxon>Agaricales</taxon>
        <taxon>Agaricineae</taxon>
        <taxon>Strophariaceae</taxon>
        <taxon>Galerina</taxon>
    </lineage>
</organism>
<evidence type="ECO:0000313" key="2">
    <source>
        <dbReference type="Proteomes" id="UP000027222"/>
    </source>
</evidence>
<reference evidence="2" key="1">
    <citation type="journal article" date="2014" name="Proc. Natl. Acad. Sci. U.S.A.">
        <title>Extensive sampling of basidiomycete genomes demonstrates inadequacy of the white-rot/brown-rot paradigm for wood decay fungi.</title>
        <authorList>
            <person name="Riley R."/>
            <person name="Salamov A.A."/>
            <person name="Brown D.W."/>
            <person name="Nagy L.G."/>
            <person name="Floudas D."/>
            <person name="Held B.W."/>
            <person name="Levasseur A."/>
            <person name="Lombard V."/>
            <person name="Morin E."/>
            <person name="Otillar R."/>
            <person name="Lindquist E.A."/>
            <person name="Sun H."/>
            <person name="LaButti K.M."/>
            <person name="Schmutz J."/>
            <person name="Jabbour D."/>
            <person name="Luo H."/>
            <person name="Baker S.E."/>
            <person name="Pisabarro A.G."/>
            <person name="Walton J.D."/>
            <person name="Blanchette R.A."/>
            <person name="Henrissat B."/>
            <person name="Martin F."/>
            <person name="Cullen D."/>
            <person name="Hibbett D.S."/>
            <person name="Grigoriev I.V."/>
        </authorList>
    </citation>
    <scope>NUCLEOTIDE SEQUENCE [LARGE SCALE GENOMIC DNA]</scope>
    <source>
        <strain evidence="2">CBS 339.88</strain>
    </source>
</reference>
<dbReference type="HOGENOM" id="CLU_1758934_0_0_1"/>